<evidence type="ECO:0000256" key="2">
    <source>
        <dbReference type="ARBA" id="ARBA00023015"/>
    </source>
</evidence>
<dbReference type="Gene3D" id="1.10.10.10">
    <property type="entry name" value="Winged helix-like DNA-binding domain superfamily/Winged helix DNA-binding domain"/>
    <property type="match status" value="1"/>
</dbReference>
<evidence type="ECO:0000256" key="1">
    <source>
        <dbReference type="ARBA" id="ARBA00010641"/>
    </source>
</evidence>
<dbReference type="Pfam" id="PF08281">
    <property type="entry name" value="Sigma70_r4_2"/>
    <property type="match status" value="1"/>
</dbReference>
<dbReference type="Gene3D" id="1.10.1740.10">
    <property type="match status" value="1"/>
</dbReference>
<accession>A0A3N4YIH3</accession>
<feature type="domain" description="RNA polymerase sigma-70 region 2" evidence="5">
    <location>
        <begin position="5"/>
        <end position="53"/>
    </location>
</feature>
<sequence>MRHADPHDAQEVVADTFLVAVRRVDDIPVDPLPWLLVVARNVLRNQQRAARRRRSAESALERLARVARTDGADEAVAQRDAMLVALNNLEPKEREALLLTGWDGLAPADAARVAGCGKAAFKMRLSRARRKLTALVGGHTTVREAGIAEDGPRNNRTAARRTR</sequence>
<dbReference type="InterPro" id="IPR014284">
    <property type="entry name" value="RNA_pol_sigma-70_dom"/>
</dbReference>
<name>A0A3N4YIH3_9MICO</name>
<dbReference type="InterPro" id="IPR039425">
    <property type="entry name" value="RNA_pol_sigma-70-like"/>
</dbReference>
<proteinExistence type="inferred from homology"/>
<dbReference type="InterPro" id="IPR007627">
    <property type="entry name" value="RNA_pol_sigma70_r2"/>
</dbReference>
<evidence type="ECO:0000259" key="5">
    <source>
        <dbReference type="Pfam" id="PF04542"/>
    </source>
</evidence>
<dbReference type="Pfam" id="PF04542">
    <property type="entry name" value="Sigma70_r2"/>
    <property type="match status" value="1"/>
</dbReference>
<keyword evidence="4" id="KW-0804">Transcription</keyword>
<dbReference type="GO" id="GO:0003677">
    <property type="term" value="F:DNA binding"/>
    <property type="evidence" value="ECO:0007669"/>
    <property type="project" value="InterPro"/>
</dbReference>
<evidence type="ECO:0000313" key="7">
    <source>
        <dbReference type="EMBL" id="RPF19907.1"/>
    </source>
</evidence>
<evidence type="ECO:0000256" key="4">
    <source>
        <dbReference type="ARBA" id="ARBA00023163"/>
    </source>
</evidence>
<dbReference type="GO" id="GO:0016987">
    <property type="term" value="F:sigma factor activity"/>
    <property type="evidence" value="ECO:0007669"/>
    <property type="project" value="UniProtKB-KW"/>
</dbReference>
<keyword evidence="3" id="KW-0731">Sigma factor</keyword>
<dbReference type="NCBIfam" id="TIGR02937">
    <property type="entry name" value="sigma70-ECF"/>
    <property type="match status" value="1"/>
</dbReference>
<dbReference type="InterPro" id="IPR013249">
    <property type="entry name" value="RNA_pol_sigma70_r4_t2"/>
</dbReference>
<evidence type="ECO:0000313" key="8">
    <source>
        <dbReference type="Proteomes" id="UP000280501"/>
    </source>
</evidence>
<dbReference type="SUPFAM" id="SSF88946">
    <property type="entry name" value="Sigma2 domain of RNA polymerase sigma factors"/>
    <property type="match status" value="1"/>
</dbReference>
<dbReference type="SUPFAM" id="SSF88659">
    <property type="entry name" value="Sigma3 and sigma4 domains of RNA polymerase sigma factors"/>
    <property type="match status" value="1"/>
</dbReference>
<dbReference type="EMBL" id="RKQZ01000001">
    <property type="protein sequence ID" value="RPF19907.1"/>
    <property type="molecule type" value="Genomic_DNA"/>
</dbReference>
<comment type="similarity">
    <text evidence="1">Belongs to the sigma-70 factor family. ECF subfamily.</text>
</comment>
<keyword evidence="2" id="KW-0805">Transcription regulation</keyword>
<gene>
    <name evidence="7" type="ORF">EDD34_0479</name>
</gene>
<dbReference type="PANTHER" id="PTHR43133:SF25">
    <property type="entry name" value="RNA POLYMERASE SIGMA FACTOR RFAY-RELATED"/>
    <property type="match status" value="1"/>
</dbReference>
<dbReference type="InterPro" id="IPR036388">
    <property type="entry name" value="WH-like_DNA-bd_sf"/>
</dbReference>
<feature type="domain" description="RNA polymerase sigma factor 70 region 4 type 2" evidence="6">
    <location>
        <begin position="80"/>
        <end position="132"/>
    </location>
</feature>
<keyword evidence="8" id="KW-1185">Reference proteome</keyword>
<comment type="caution">
    <text evidence="7">The sequence shown here is derived from an EMBL/GenBank/DDBJ whole genome shotgun (WGS) entry which is preliminary data.</text>
</comment>
<dbReference type="InterPro" id="IPR013324">
    <property type="entry name" value="RNA_pol_sigma_r3/r4-like"/>
</dbReference>
<dbReference type="AlphaFoldDB" id="A0A3N4YIH3"/>
<dbReference type="InterPro" id="IPR013325">
    <property type="entry name" value="RNA_pol_sigma_r2"/>
</dbReference>
<dbReference type="Proteomes" id="UP000280501">
    <property type="component" value="Unassembled WGS sequence"/>
</dbReference>
<evidence type="ECO:0000259" key="6">
    <source>
        <dbReference type="Pfam" id="PF08281"/>
    </source>
</evidence>
<reference evidence="7 8" key="1">
    <citation type="submission" date="2018-11" db="EMBL/GenBank/DDBJ databases">
        <title>Sequencing the genomes of 1000 actinobacteria strains.</title>
        <authorList>
            <person name="Klenk H.-P."/>
        </authorList>
    </citation>
    <scope>NUCLEOTIDE SEQUENCE [LARGE SCALE GENOMIC DNA]</scope>
    <source>
        <strain evidence="7 8">DSM 15700</strain>
    </source>
</reference>
<evidence type="ECO:0000256" key="3">
    <source>
        <dbReference type="ARBA" id="ARBA00023082"/>
    </source>
</evidence>
<protein>
    <submittedName>
        <fullName evidence="7">RNA polymerase sigma-70 factor (ECF subfamily)</fullName>
    </submittedName>
</protein>
<dbReference type="PANTHER" id="PTHR43133">
    <property type="entry name" value="RNA POLYMERASE ECF-TYPE SIGMA FACTO"/>
    <property type="match status" value="1"/>
</dbReference>
<dbReference type="GO" id="GO:0006352">
    <property type="term" value="P:DNA-templated transcription initiation"/>
    <property type="evidence" value="ECO:0007669"/>
    <property type="project" value="InterPro"/>
</dbReference>
<organism evidence="7 8">
    <name type="scientific">Myceligenerans xiligouense</name>
    <dbReference type="NCBI Taxonomy" id="253184"/>
    <lineage>
        <taxon>Bacteria</taxon>
        <taxon>Bacillati</taxon>
        <taxon>Actinomycetota</taxon>
        <taxon>Actinomycetes</taxon>
        <taxon>Micrococcales</taxon>
        <taxon>Promicromonosporaceae</taxon>
        <taxon>Myceligenerans</taxon>
    </lineage>
</organism>